<dbReference type="SUPFAM" id="SSF51206">
    <property type="entry name" value="cAMP-binding domain-like"/>
    <property type="match status" value="1"/>
</dbReference>
<organism evidence="2 3">
    <name type="scientific">Listeria kieliensis</name>
    <dbReference type="NCBI Taxonomy" id="1621700"/>
    <lineage>
        <taxon>Bacteria</taxon>
        <taxon>Bacillati</taxon>
        <taxon>Bacillota</taxon>
        <taxon>Bacilli</taxon>
        <taxon>Bacillales</taxon>
        <taxon>Listeriaceae</taxon>
        <taxon>Listeria</taxon>
    </lineage>
</organism>
<keyword evidence="3" id="KW-1185">Reference proteome</keyword>
<gene>
    <name evidence="2" type="ORF">UR08_00230</name>
</gene>
<comment type="caution">
    <text evidence="2">The sequence shown here is derived from an EMBL/GenBank/DDBJ whole genome shotgun (WGS) entry which is preliminary data.</text>
</comment>
<dbReference type="Gene3D" id="2.60.120.10">
    <property type="entry name" value="Jelly Rolls"/>
    <property type="match status" value="1"/>
</dbReference>
<dbReference type="EMBL" id="LARY01000001">
    <property type="protein sequence ID" value="RDX02014.1"/>
    <property type="molecule type" value="Genomic_DNA"/>
</dbReference>
<name>A0A3D8TVS6_9LIST</name>
<sequence length="238" mass="27427">MIHKTEEFRQWRSIFWKLNRYENEQICYNSKDSDGSKILLVKQGTLLVQVSTSQDEKAYTEILIEGDIINVEALIEQQARGSWNVSNFIQYQVVAFGPAEVYEIDKEFLLSHLYIDPRKYHDLFERIIVQLVNISFASVLSNRGTQAKVSWALFRTIKKVGYQIEEDTNIVGLPSFATQTFIAQISHSGKARTNEAIKELSDLGIIIQWGAKCKLINMTQLIQYLKKESLMPFSHSII</sequence>
<evidence type="ECO:0000313" key="2">
    <source>
        <dbReference type="EMBL" id="RDX02014.1"/>
    </source>
</evidence>
<dbReference type="InterPro" id="IPR014710">
    <property type="entry name" value="RmlC-like_jellyroll"/>
</dbReference>
<dbReference type="AlphaFoldDB" id="A0A3D8TVS6"/>
<protein>
    <recommendedName>
        <fullName evidence="4">Crp/Fnr family transcriptional regulator</fullName>
    </recommendedName>
</protein>
<proteinExistence type="predicted"/>
<evidence type="ECO:0000256" key="1">
    <source>
        <dbReference type="ARBA" id="ARBA00023159"/>
    </source>
</evidence>
<dbReference type="Proteomes" id="UP000257055">
    <property type="component" value="Unassembled WGS sequence"/>
</dbReference>
<evidence type="ECO:0008006" key="4">
    <source>
        <dbReference type="Google" id="ProtNLM"/>
    </source>
</evidence>
<dbReference type="RefSeq" id="WP_115751674.1">
    <property type="nucleotide sequence ID" value="NZ_LARY01000001.1"/>
</dbReference>
<reference evidence="3" key="1">
    <citation type="submission" date="2015-04" db="EMBL/GenBank/DDBJ databases">
        <authorList>
            <person name="Schardt J."/>
            <person name="Mueller-Herbst S."/>
            <person name="Scherer S."/>
            <person name="Huptas C."/>
        </authorList>
    </citation>
    <scope>NUCLEOTIDE SEQUENCE [LARGE SCALE GENOMIC DNA]</scope>
    <source>
        <strain evidence="3">Kiel-L1</strain>
    </source>
</reference>
<evidence type="ECO:0000313" key="3">
    <source>
        <dbReference type="Proteomes" id="UP000257055"/>
    </source>
</evidence>
<dbReference type="InterPro" id="IPR018490">
    <property type="entry name" value="cNMP-bd_dom_sf"/>
</dbReference>
<accession>A0A3D8TVS6</accession>
<keyword evidence="1" id="KW-0010">Activator</keyword>